<keyword evidence="3" id="KW-1185">Reference proteome</keyword>
<name>A0A0R2NQL4_9LACO</name>
<accession>A0A0R2NQL4</accession>
<proteinExistence type="predicted"/>
<comment type="caution">
    <text evidence="2">The sequence shown here is derived from an EMBL/GenBank/DDBJ whole genome shotgun (WGS) entry which is preliminary data.</text>
</comment>
<evidence type="ECO:0000313" key="2">
    <source>
        <dbReference type="EMBL" id="KRO27983.1"/>
    </source>
</evidence>
<protein>
    <submittedName>
        <fullName evidence="2">Uncharacterized protein</fullName>
    </submittedName>
</protein>
<organism evidence="2 3">
    <name type="scientific">Lactiplantibacillus fabifermentans DSM 21115</name>
    <dbReference type="NCBI Taxonomy" id="1413187"/>
    <lineage>
        <taxon>Bacteria</taxon>
        <taxon>Bacillati</taxon>
        <taxon>Bacillota</taxon>
        <taxon>Bacilli</taxon>
        <taxon>Lactobacillales</taxon>
        <taxon>Lactobacillaceae</taxon>
        <taxon>Lactiplantibacillus</taxon>
    </lineage>
</organism>
<keyword evidence="1" id="KW-0175">Coiled coil</keyword>
<sequence length="509" mass="58959">MGAIIFWVRIIEATQKRTYVPFWRIYGKITHTDFEEGGDGSMKKVKYSVQPYHENSSVFSHQAQQKKQALVAKYHQQHQSVATPMATKHTKTTVVAPDLSAVKQENRKLKRQLAQLKERQVNKQQTWQQRLQQSGHERRQLMKQLATTNDELDMLQSEQASQRELTAELTTQLQQSRQFVTGASAWLAQSQLLYRQAMNILNLATIQRKAQNKPQRLTLKQAQQIKMYHVMKPQIIGLNKKVNHLSAQCAELVAVNERLRRKSHTAVRATQPLKEQVMNRLEVTHIHELAWLPDVYHCYQTIMLEDVLVNGGNRVFGYFIRTPRGYYFQVVGGRAYAHHRRIGSAKKELTKNAVYAGIIDGNRVLLTSIYQDITPTQLRHNRDLQLHRRHARSNYDKLLPVAANQKLTGRSILIVTWQRSQRLQQMFEAFGMKVQVVNDHEKSINWIATAALSKRFDYALLLSEGLSHSLLATIGKDTLKQRSDIELVYNESPEELLRRCYRFFSTQAL</sequence>
<dbReference type="Proteomes" id="UP000050920">
    <property type="component" value="Unassembled WGS sequence"/>
</dbReference>
<feature type="coiled-coil region" evidence="1">
    <location>
        <begin position="99"/>
        <end position="158"/>
    </location>
</feature>
<dbReference type="AlphaFoldDB" id="A0A0R2NQL4"/>
<reference evidence="2 3" key="1">
    <citation type="journal article" date="2015" name="Genome Announc.">
        <title>Expanding the biotechnology potential of lactobacilli through comparative genomics of 213 strains and associated genera.</title>
        <authorList>
            <person name="Sun Z."/>
            <person name="Harris H.M."/>
            <person name="McCann A."/>
            <person name="Guo C."/>
            <person name="Argimon S."/>
            <person name="Zhang W."/>
            <person name="Yang X."/>
            <person name="Jeffery I.B."/>
            <person name="Cooney J.C."/>
            <person name="Kagawa T.F."/>
            <person name="Liu W."/>
            <person name="Song Y."/>
            <person name="Salvetti E."/>
            <person name="Wrobel A."/>
            <person name="Rasinkangas P."/>
            <person name="Parkhill J."/>
            <person name="Rea M.C."/>
            <person name="O'Sullivan O."/>
            <person name="Ritari J."/>
            <person name="Douillard F.P."/>
            <person name="Paul Ross R."/>
            <person name="Yang R."/>
            <person name="Briner A.E."/>
            <person name="Felis G.E."/>
            <person name="de Vos W.M."/>
            <person name="Barrangou R."/>
            <person name="Klaenhammer T.R."/>
            <person name="Caufield P.W."/>
            <person name="Cui Y."/>
            <person name="Zhang H."/>
            <person name="O'Toole P.W."/>
        </authorList>
    </citation>
    <scope>NUCLEOTIDE SEQUENCE [LARGE SCALE GENOMIC DNA]</scope>
    <source>
        <strain evidence="2 3">DSM 21115</strain>
    </source>
</reference>
<dbReference type="EMBL" id="AYGX02000058">
    <property type="protein sequence ID" value="KRO27983.1"/>
    <property type="molecule type" value="Genomic_DNA"/>
</dbReference>
<evidence type="ECO:0000256" key="1">
    <source>
        <dbReference type="SAM" id="Coils"/>
    </source>
</evidence>
<evidence type="ECO:0000313" key="3">
    <source>
        <dbReference type="Proteomes" id="UP000050920"/>
    </source>
</evidence>
<gene>
    <name evidence="2" type="ORF">DY78_GL002752</name>
</gene>